<dbReference type="EMBL" id="BK035393">
    <property type="protein sequence ID" value="DAG98017.1"/>
    <property type="molecule type" value="Genomic_DNA"/>
</dbReference>
<protein>
    <submittedName>
        <fullName evidence="1">Uncharacterized protein</fullName>
    </submittedName>
</protein>
<accession>A0A8S5VU51</accession>
<organism evidence="1">
    <name type="scientific">Ackermannviridae sp</name>
    <dbReference type="NCBI Taxonomy" id="2831612"/>
    <lineage>
        <taxon>Viruses</taxon>
        <taxon>Duplodnaviria</taxon>
        <taxon>Heunggongvirae</taxon>
        <taxon>Uroviricota</taxon>
        <taxon>Caudoviricetes</taxon>
        <taxon>Pantevenvirales</taxon>
        <taxon>Ackermannviridae</taxon>
    </lineage>
</organism>
<name>A0A8S5VU51_9CAUD</name>
<sequence length="248" mass="28585">MAKKSQYINPSEYNDELVKCVKQDKLSAKMIEMFSIHAKNVCRRFYFPDDDDKNDAVSTCMVDFLHNWKSFAVQNNVFLKFNRNFQVGEKLELIIENSGTFIFTAGEKLDKETMTFEIRDTANKSIRSLMILCQEKPLSDIIRVTNNTSNHKMMIRDLHNQEDLSVFSKLIVHELPNEQPLILEDGYYNIIGENVYSFVPFSPAFQFLTSLCNNSIKKSLDYTSPKALRGGNQVRLSCNAEDNGIYTL</sequence>
<reference evidence="1" key="1">
    <citation type="journal article" date="2021" name="Proc. Natl. Acad. Sci. U.S.A.">
        <title>A Catalog of Tens of Thousands of Viruses from Human Metagenomes Reveals Hidden Associations with Chronic Diseases.</title>
        <authorList>
            <person name="Tisza M.J."/>
            <person name="Buck C.B."/>
        </authorList>
    </citation>
    <scope>NUCLEOTIDE SEQUENCE</scope>
    <source>
        <strain evidence="1">CtASH1</strain>
    </source>
</reference>
<proteinExistence type="predicted"/>
<evidence type="ECO:0000313" key="1">
    <source>
        <dbReference type="EMBL" id="DAG98017.1"/>
    </source>
</evidence>